<comment type="caution">
    <text evidence="2">The sequence shown here is derived from an EMBL/GenBank/DDBJ whole genome shotgun (WGS) entry which is preliminary data.</text>
</comment>
<dbReference type="InterPro" id="IPR045938">
    <property type="entry name" value="DUF6358"/>
</dbReference>
<keyword evidence="1" id="KW-1133">Transmembrane helix</keyword>
<keyword evidence="3" id="KW-1185">Reference proteome</keyword>
<name>A0ABP9G807_9SPHI</name>
<feature type="transmembrane region" description="Helical" evidence="1">
    <location>
        <begin position="33"/>
        <end position="52"/>
    </location>
</feature>
<gene>
    <name evidence="2" type="ORF">GCM10023313_40270</name>
</gene>
<evidence type="ECO:0000256" key="1">
    <source>
        <dbReference type="SAM" id="Phobius"/>
    </source>
</evidence>
<protein>
    <recommendedName>
        <fullName evidence="4">2TM domain-containing protein</fullName>
    </recommendedName>
</protein>
<evidence type="ECO:0008006" key="4">
    <source>
        <dbReference type="Google" id="ProtNLM"/>
    </source>
</evidence>
<reference evidence="3" key="1">
    <citation type="journal article" date="2019" name="Int. J. Syst. Evol. Microbiol.">
        <title>The Global Catalogue of Microorganisms (GCM) 10K type strain sequencing project: providing services to taxonomists for standard genome sequencing and annotation.</title>
        <authorList>
            <consortium name="The Broad Institute Genomics Platform"/>
            <consortium name="The Broad Institute Genome Sequencing Center for Infectious Disease"/>
            <person name="Wu L."/>
            <person name="Ma J."/>
        </authorList>
    </citation>
    <scope>NUCLEOTIDE SEQUENCE [LARGE SCALE GENOMIC DNA]</scope>
    <source>
        <strain evidence="3">JCM 18283</strain>
    </source>
</reference>
<dbReference type="Proteomes" id="UP001501436">
    <property type="component" value="Unassembled WGS sequence"/>
</dbReference>
<dbReference type="EMBL" id="BAABJI010000004">
    <property type="protein sequence ID" value="GAA4931276.1"/>
    <property type="molecule type" value="Genomic_DNA"/>
</dbReference>
<evidence type="ECO:0000313" key="2">
    <source>
        <dbReference type="EMBL" id="GAA4931276.1"/>
    </source>
</evidence>
<keyword evidence="1" id="KW-0812">Transmembrane</keyword>
<accession>A0ABP9G807</accession>
<sequence length="62" mass="7249">MGKKVALNVLYNVGIIVCLFIAYEGFLQRHWSWLLGAVFVAVMLIILKIRLIKEVRQFTKKR</sequence>
<dbReference type="Pfam" id="PF19885">
    <property type="entry name" value="DUF6358"/>
    <property type="match status" value="1"/>
</dbReference>
<evidence type="ECO:0000313" key="3">
    <source>
        <dbReference type="Proteomes" id="UP001501436"/>
    </source>
</evidence>
<feature type="transmembrane region" description="Helical" evidence="1">
    <location>
        <begin position="9"/>
        <end position="27"/>
    </location>
</feature>
<proteinExistence type="predicted"/>
<organism evidence="2 3">
    <name type="scientific">Mucilaginibacter defluvii</name>
    <dbReference type="NCBI Taxonomy" id="1196019"/>
    <lineage>
        <taxon>Bacteria</taxon>
        <taxon>Pseudomonadati</taxon>
        <taxon>Bacteroidota</taxon>
        <taxon>Sphingobacteriia</taxon>
        <taxon>Sphingobacteriales</taxon>
        <taxon>Sphingobacteriaceae</taxon>
        <taxon>Mucilaginibacter</taxon>
    </lineage>
</organism>
<dbReference type="RefSeq" id="WP_345334342.1">
    <property type="nucleotide sequence ID" value="NZ_BAABJI010000004.1"/>
</dbReference>
<keyword evidence="1" id="KW-0472">Membrane</keyword>